<name>A0A0H2RWM1_9AGAM</name>
<keyword evidence="3" id="KW-1185">Reference proteome</keyword>
<evidence type="ECO:0000313" key="3">
    <source>
        <dbReference type="Proteomes" id="UP000053477"/>
    </source>
</evidence>
<feature type="region of interest" description="Disordered" evidence="1">
    <location>
        <begin position="71"/>
        <end position="226"/>
    </location>
</feature>
<dbReference type="InParanoid" id="A0A0H2RWM1"/>
<feature type="compositionally biased region" description="Basic and acidic residues" evidence="1">
    <location>
        <begin position="182"/>
        <end position="226"/>
    </location>
</feature>
<feature type="compositionally biased region" description="Basic and acidic residues" evidence="1">
    <location>
        <begin position="141"/>
        <end position="155"/>
    </location>
</feature>
<dbReference type="OrthoDB" id="4590707at2759"/>
<feature type="compositionally biased region" description="Basic and acidic residues" evidence="1">
    <location>
        <begin position="99"/>
        <end position="124"/>
    </location>
</feature>
<dbReference type="AlphaFoldDB" id="A0A0H2RWM1"/>
<dbReference type="Proteomes" id="UP000053477">
    <property type="component" value="Unassembled WGS sequence"/>
</dbReference>
<feature type="region of interest" description="Disordered" evidence="1">
    <location>
        <begin position="21"/>
        <end position="48"/>
    </location>
</feature>
<organism evidence="2 3">
    <name type="scientific">Schizopora paradoxa</name>
    <dbReference type="NCBI Taxonomy" id="27342"/>
    <lineage>
        <taxon>Eukaryota</taxon>
        <taxon>Fungi</taxon>
        <taxon>Dikarya</taxon>
        <taxon>Basidiomycota</taxon>
        <taxon>Agaricomycotina</taxon>
        <taxon>Agaricomycetes</taxon>
        <taxon>Hymenochaetales</taxon>
        <taxon>Schizoporaceae</taxon>
        <taxon>Schizopora</taxon>
    </lineage>
</organism>
<proteinExistence type="predicted"/>
<reference evidence="2 3" key="1">
    <citation type="submission" date="2015-04" db="EMBL/GenBank/DDBJ databases">
        <title>Complete genome sequence of Schizopora paradoxa KUC8140, a cosmopolitan wood degrader in East Asia.</title>
        <authorList>
            <consortium name="DOE Joint Genome Institute"/>
            <person name="Min B."/>
            <person name="Park H."/>
            <person name="Jang Y."/>
            <person name="Kim J.-J."/>
            <person name="Kim K.H."/>
            <person name="Pangilinan J."/>
            <person name="Lipzen A."/>
            <person name="Riley R."/>
            <person name="Grigoriev I.V."/>
            <person name="Spatafora J.W."/>
            <person name="Choi I.-G."/>
        </authorList>
    </citation>
    <scope>NUCLEOTIDE SEQUENCE [LARGE SCALE GENOMIC DNA]</scope>
    <source>
        <strain evidence="2 3">KUC8140</strain>
    </source>
</reference>
<accession>A0A0H2RWM1</accession>
<dbReference type="STRING" id="27342.A0A0H2RWM1"/>
<evidence type="ECO:0000256" key="1">
    <source>
        <dbReference type="SAM" id="MobiDB-lite"/>
    </source>
</evidence>
<feature type="compositionally biased region" description="Basic and acidic residues" evidence="1">
    <location>
        <begin position="162"/>
        <end position="174"/>
    </location>
</feature>
<protein>
    <submittedName>
        <fullName evidence="2">Uncharacterized protein</fullName>
    </submittedName>
</protein>
<gene>
    <name evidence="2" type="ORF">SCHPADRAFT_995493</name>
</gene>
<evidence type="ECO:0000313" key="2">
    <source>
        <dbReference type="EMBL" id="KLO16002.1"/>
    </source>
</evidence>
<dbReference type="EMBL" id="KQ085922">
    <property type="protein sequence ID" value="KLO16002.1"/>
    <property type="molecule type" value="Genomic_DNA"/>
</dbReference>
<sequence length="226" mass="23442">MSSSIGRRVLAHSRSLLSLRTASRKPSVQAFRRGMASDAHGAKSSSDMPWILGSGLVTAAGAAYLLTPPSKSAAHKVAAAGHPLENKHQPASSEGGALRGERFTGETKKALGGGEEKEAEPMKDDEGEEASGKDVAASVQKAEDADSPKDAKAAEEDAASESPKEDQSDEKPSESEDTPSEEEPKEKAAPSKEKKTGTVTDKEGPTPLGEARKAAKGDNAPKEAAK</sequence>